<dbReference type="HOGENOM" id="CLU_1781012_0_0_1"/>
<keyword evidence="3" id="KW-1185">Reference proteome</keyword>
<dbReference type="Proteomes" id="UP000011713">
    <property type="component" value="Unassembled WGS sequence"/>
</dbReference>
<reference evidence="3" key="1">
    <citation type="journal article" date="2010" name="Science">
        <title>Signatures of adaptation to obligate biotrophy in the Hyaloperonospora arabidopsidis genome.</title>
        <authorList>
            <person name="Baxter L."/>
            <person name="Tripathy S."/>
            <person name="Ishaque N."/>
            <person name="Boot N."/>
            <person name="Cabral A."/>
            <person name="Kemen E."/>
            <person name="Thines M."/>
            <person name="Ah-Fong A."/>
            <person name="Anderson R."/>
            <person name="Badejoko W."/>
            <person name="Bittner-Eddy P."/>
            <person name="Boore J.L."/>
            <person name="Chibucos M.C."/>
            <person name="Coates M."/>
            <person name="Dehal P."/>
            <person name="Delehaunty K."/>
            <person name="Dong S."/>
            <person name="Downton P."/>
            <person name="Dumas B."/>
            <person name="Fabro G."/>
            <person name="Fronick C."/>
            <person name="Fuerstenberg S.I."/>
            <person name="Fulton L."/>
            <person name="Gaulin E."/>
            <person name="Govers F."/>
            <person name="Hughes L."/>
            <person name="Humphray S."/>
            <person name="Jiang R.H."/>
            <person name="Judelson H."/>
            <person name="Kamoun S."/>
            <person name="Kyung K."/>
            <person name="Meijer H."/>
            <person name="Minx P."/>
            <person name="Morris P."/>
            <person name="Nelson J."/>
            <person name="Phuntumart V."/>
            <person name="Qutob D."/>
            <person name="Rehmany A."/>
            <person name="Rougon-Cardoso A."/>
            <person name="Ryden P."/>
            <person name="Torto-Alalibo T."/>
            <person name="Studholme D."/>
            <person name="Wang Y."/>
            <person name="Win J."/>
            <person name="Wood J."/>
            <person name="Clifton S.W."/>
            <person name="Rogers J."/>
            <person name="Van den Ackerveken G."/>
            <person name="Jones J.D."/>
            <person name="McDowell J.M."/>
            <person name="Beynon J."/>
            <person name="Tyler B.M."/>
        </authorList>
    </citation>
    <scope>NUCLEOTIDE SEQUENCE [LARGE SCALE GENOMIC DNA]</scope>
    <source>
        <strain evidence="3">Emoy2</strain>
    </source>
</reference>
<sequence length="146" mass="15757">MPRALSLTAPRALTLTAPGTTVRSSGPVSVMVRTCACLPAASSTCCESRRSAREMKTQSWKSRVLGHCLPRPRGASQGTASVSKVLRAWSLAASPLRCESKSTGIGTSRDATSAGRQEDKSQRFRVRLRRIRSHQTVCQLGASYDH</sequence>
<dbReference type="AlphaFoldDB" id="M4C606"/>
<evidence type="ECO:0000313" key="3">
    <source>
        <dbReference type="Proteomes" id="UP000011713"/>
    </source>
</evidence>
<dbReference type="InParanoid" id="M4C606"/>
<evidence type="ECO:0000256" key="1">
    <source>
        <dbReference type="SAM" id="MobiDB-lite"/>
    </source>
</evidence>
<feature type="compositionally biased region" description="Polar residues" evidence="1">
    <location>
        <begin position="101"/>
        <end position="115"/>
    </location>
</feature>
<protein>
    <submittedName>
        <fullName evidence="2">Uncharacterized protein</fullName>
    </submittedName>
</protein>
<name>M4C606_HYAAE</name>
<dbReference type="VEuPathDB" id="FungiDB:HpaG814535"/>
<reference evidence="2" key="2">
    <citation type="submission" date="2015-06" db="UniProtKB">
        <authorList>
            <consortium name="EnsemblProtists"/>
        </authorList>
    </citation>
    <scope>IDENTIFICATION</scope>
    <source>
        <strain evidence="2">Emoy2</strain>
    </source>
</reference>
<accession>M4C606</accession>
<dbReference type="EMBL" id="JH598558">
    <property type="status" value="NOT_ANNOTATED_CDS"/>
    <property type="molecule type" value="Genomic_DNA"/>
</dbReference>
<proteinExistence type="predicted"/>
<organism evidence="2 3">
    <name type="scientific">Hyaloperonospora arabidopsidis (strain Emoy2)</name>
    <name type="common">Downy mildew agent</name>
    <name type="synonym">Peronospora arabidopsidis</name>
    <dbReference type="NCBI Taxonomy" id="559515"/>
    <lineage>
        <taxon>Eukaryota</taxon>
        <taxon>Sar</taxon>
        <taxon>Stramenopiles</taxon>
        <taxon>Oomycota</taxon>
        <taxon>Peronosporomycetes</taxon>
        <taxon>Peronosporales</taxon>
        <taxon>Peronosporaceae</taxon>
        <taxon>Hyaloperonospora</taxon>
    </lineage>
</organism>
<feature type="region of interest" description="Disordered" evidence="1">
    <location>
        <begin position="100"/>
        <end position="122"/>
    </location>
</feature>
<dbReference type="EnsemblProtists" id="HpaT814535">
    <property type="protein sequence ID" value="HpaP814535"/>
    <property type="gene ID" value="HpaG814535"/>
</dbReference>
<evidence type="ECO:0000313" key="2">
    <source>
        <dbReference type="EnsemblProtists" id="HpaP814535"/>
    </source>
</evidence>